<dbReference type="Pfam" id="PF00651">
    <property type="entry name" value="BTB"/>
    <property type="match status" value="1"/>
</dbReference>
<dbReference type="Gene3D" id="3.30.710.10">
    <property type="entry name" value="Potassium Channel Kv1.1, Chain A"/>
    <property type="match status" value="1"/>
</dbReference>
<evidence type="ECO:0000256" key="1">
    <source>
        <dbReference type="ARBA" id="ARBA00004906"/>
    </source>
</evidence>
<feature type="domain" description="BTB" evidence="7">
    <location>
        <begin position="152"/>
        <end position="220"/>
    </location>
</feature>
<dbReference type="SMART" id="SM00225">
    <property type="entry name" value="BTB"/>
    <property type="match status" value="1"/>
</dbReference>
<dbReference type="GO" id="GO:0009751">
    <property type="term" value="P:response to salicylic acid"/>
    <property type="evidence" value="ECO:0007669"/>
    <property type="project" value="UniProtKB-ARBA"/>
</dbReference>
<dbReference type="SUPFAM" id="SSF57933">
    <property type="entry name" value="TAZ domain"/>
    <property type="match status" value="1"/>
</dbReference>
<evidence type="ECO:0000256" key="3">
    <source>
        <dbReference type="ARBA" id="ARBA00022771"/>
    </source>
</evidence>
<dbReference type="GO" id="GO:0006355">
    <property type="term" value="P:regulation of DNA-templated transcription"/>
    <property type="evidence" value="ECO:0007669"/>
    <property type="project" value="UniProtKB-ARBA"/>
</dbReference>
<keyword evidence="2" id="KW-0479">Metal-binding</keyword>
<evidence type="ECO:0000259" key="7">
    <source>
        <dbReference type="PROSITE" id="PS50097"/>
    </source>
</evidence>
<sequence>MERVVSGNWRRGGAVVVVVQLLSSSESSRLLVLPVAEASPARPRGLISGEQAALMACLELDSSQFLLNGDGSVIGSPFDIQLECNSFTGSKAVQDHSRYTLPSQCTNAPDPPPLPGTSYGTHRTSRNAKACRCVPEEIQDFWDRMFFEAYQYDLRVLTEDGNEIMSHSCVVGIKSPVLRAMLEEAKVQGGIRHILIPGVPSEAVHVFIRFLYSSRFEQYQMKRYVLHLLVLSHVFSVTSLKRVCINQLETSLLSPENVVDILQLARLCDAPRLSLVCTRMIIGDFKAITQTEGWRVMRQANPSLEQELLESLVEEDTKRQERARRLEENKVYLQLHEAMEALIHICRDGCRTIGPRDQTLKSSQAVCRFPACKGIELLLRHFSACKMRVPGGCANCKRIWQLLELHSRMCSALETCHAFQGENATSEQKGGGQVESFGVQGVGEQSNNQFHLRKEKISIPENICPYRCEYPAGRERGGASSASSRRLLGQRVTGGGRRRPAAALDRRMAADDHPAVDVGHGFLAAAVVYYSIRTARGFGESVRRVDARARRLRTRDRGLFFRWEKCRDEREKCTWLGECICSQKRCHA</sequence>
<dbReference type="AlphaFoldDB" id="A0A0E0N654"/>
<dbReference type="InterPro" id="IPR035898">
    <property type="entry name" value="TAZ_dom_sf"/>
</dbReference>
<dbReference type="Pfam" id="PF02135">
    <property type="entry name" value="zf-TAZ"/>
    <property type="match status" value="1"/>
</dbReference>
<dbReference type="Proteomes" id="UP000008022">
    <property type="component" value="Unassembled WGS sequence"/>
</dbReference>
<evidence type="ECO:0000256" key="6">
    <source>
        <dbReference type="SAM" id="MobiDB-lite"/>
    </source>
</evidence>
<dbReference type="PANTHER" id="PTHR46287">
    <property type="entry name" value="BTB/POZ AND TAZ DOMAIN-CONTAINING PROTEIN 3-RELATED"/>
    <property type="match status" value="1"/>
</dbReference>
<dbReference type="InterPro" id="IPR044513">
    <property type="entry name" value="BT1/2/3/4/5"/>
</dbReference>
<dbReference type="GO" id="GO:0005516">
    <property type="term" value="F:calmodulin binding"/>
    <property type="evidence" value="ECO:0007669"/>
    <property type="project" value="UniProtKB-ARBA"/>
</dbReference>
<dbReference type="GO" id="GO:0042542">
    <property type="term" value="P:response to hydrogen peroxide"/>
    <property type="evidence" value="ECO:0007669"/>
    <property type="project" value="UniProtKB-ARBA"/>
</dbReference>
<organism evidence="8 9">
    <name type="scientific">Oryza rufipogon</name>
    <name type="common">Brownbeard rice</name>
    <name type="synonym">Asian wild rice</name>
    <dbReference type="NCBI Taxonomy" id="4529"/>
    <lineage>
        <taxon>Eukaryota</taxon>
        <taxon>Viridiplantae</taxon>
        <taxon>Streptophyta</taxon>
        <taxon>Embryophyta</taxon>
        <taxon>Tracheophyta</taxon>
        <taxon>Spermatophyta</taxon>
        <taxon>Magnoliopsida</taxon>
        <taxon>Liliopsida</taxon>
        <taxon>Poales</taxon>
        <taxon>Poaceae</taxon>
        <taxon>BOP clade</taxon>
        <taxon>Oryzoideae</taxon>
        <taxon>Oryzeae</taxon>
        <taxon>Oryzinae</taxon>
        <taxon>Oryza</taxon>
    </lineage>
</organism>
<keyword evidence="4" id="KW-0833">Ubl conjugation pathway</keyword>
<comment type="pathway">
    <text evidence="1">Protein modification; protein ubiquitination.</text>
</comment>
<dbReference type="InterPro" id="IPR000210">
    <property type="entry name" value="BTB/POZ_dom"/>
</dbReference>
<protein>
    <recommendedName>
        <fullName evidence="7">BTB domain-containing protein</fullName>
    </recommendedName>
</protein>
<evidence type="ECO:0000313" key="8">
    <source>
        <dbReference type="EnsemblPlants" id="ORUFI01G43500.1"/>
    </source>
</evidence>
<dbReference type="Gene3D" id="1.25.40.420">
    <property type="match status" value="1"/>
</dbReference>
<dbReference type="SUPFAM" id="SSF54695">
    <property type="entry name" value="POZ domain"/>
    <property type="match status" value="1"/>
</dbReference>
<reference evidence="9" key="1">
    <citation type="submission" date="2013-06" db="EMBL/GenBank/DDBJ databases">
        <authorList>
            <person name="Zhao Q."/>
        </authorList>
    </citation>
    <scope>NUCLEOTIDE SEQUENCE</scope>
    <source>
        <strain evidence="9">cv. W1943</strain>
    </source>
</reference>
<name>A0A0E0N654_ORYRU</name>
<dbReference type="FunFam" id="1.25.40.420:FF:000012">
    <property type="entry name" value="BTB/POZ and TAZ domain-containing protein 2"/>
    <property type="match status" value="1"/>
</dbReference>
<evidence type="ECO:0000313" key="9">
    <source>
        <dbReference type="Proteomes" id="UP000008022"/>
    </source>
</evidence>
<evidence type="ECO:0000256" key="4">
    <source>
        <dbReference type="ARBA" id="ARBA00022786"/>
    </source>
</evidence>
<dbReference type="Gramene" id="ORUFI01G43500.1">
    <property type="protein sequence ID" value="ORUFI01G43500.1"/>
    <property type="gene ID" value="ORUFI01G43500"/>
</dbReference>
<evidence type="ECO:0000256" key="5">
    <source>
        <dbReference type="ARBA" id="ARBA00022833"/>
    </source>
</evidence>
<dbReference type="OMA" id="INDARHG"/>
<dbReference type="CDD" id="cd14733">
    <property type="entry name" value="BACK"/>
    <property type="match status" value="1"/>
</dbReference>
<evidence type="ECO:0000256" key="2">
    <source>
        <dbReference type="ARBA" id="ARBA00022723"/>
    </source>
</evidence>
<dbReference type="PROSITE" id="PS50097">
    <property type="entry name" value="BTB"/>
    <property type="match status" value="1"/>
</dbReference>
<dbReference type="STRING" id="4529.A0A0E0N654"/>
<proteinExistence type="predicted"/>
<dbReference type="PANTHER" id="PTHR46287:SF11">
    <property type="entry name" value="BTB_POZ AND TAZ DOMAIN-CONTAINING PROTEIN 4"/>
    <property type="match status" value="1"/>
</dbReference>
<feature type="region of interest" description="Disordered" evidence="6">
    <location>
        <begin position="475"/>
        <end position="499"/>
    </location>
</feature>
<keyword evidence="5" id="KW-0862">Zinc</keyword>
<dbReference type="InterPro" id="IPR011333">
    <property type="entry name" value="SKP1/BTB/POZ_sf"/>
</dbReference>
<feature type="compositionally biased region" description="Low complexity" evidence="6">
    <location>
        <begin position="478"/>
        <end position="489"/>
    </location>
</feature>
<dbReference type="SMART" id="SM00551">
    <property type="entry name" value="ZnF_TAZ"/>
    <property type="match status" value="1"/>
</dbReference>
<dbReference type="InterPro" id="IPR000197">
    <property type="entry name" value="Znf_TAZ"/>
</dbReference>
<accession>A0A0E0N654</accession>
<keyword evidence="9" id="KW-1185">Reference proteome</keyword>
<dbReference type="eggNOG" id="KOG1778">
    <property type="taxonomic scope" value="Eukaryota"/>
</dbReference>
<dbReference type="EnsemblPlants" id="ORUFI01G43500.1">
    <property type="protein sequence ID" value="ORUFI01G43500.1"/>
    <property type="gene ID" value="ORUFI01G43500"/>
</dbReference>
<dbReference type="Gene3D" id="1.20.1020.10">
    <property type="entry name" value="TAZ domain"/>
    <property type="match status" value="1"/>
</dbReference>
<dbReference type="GO" id="GO:0009725">
    <property type="term" value="P:response to hormone"/>
    <property type="evidence" value="ECO:0007669"/>
    <property type="project" value="UniProtKB-ARBA"/>
</dbReference>
<keyword evidence="3" id="KW-0863">Zinc-finger</keyword>
<reference evidence="8" key="2">
    <citation type="submission" date="2015-06" db="UniProtKB">
        <authorList>
            <consortium name="EnsemblPlants"/>
        </authorList>
    </citation>
    <scope>IDENTIFICATION</scope>
</reference>
<dbReference type="GO" id="GO:0008270">
    <property type="term" value="F:zinc ion binding"/>
    <property type="evidence" value="ECO:0007669"/>
    <property type="project" value="UniProtKB-KW"/>
</dbReference>